<dbReference type="SUPFAM" id="SSF53254">
    <property type="entry name" value="Phosphoglycerate mutase-like"/>
    <property type="match status" value="1"/>
</dbReference>
<reference evidence="3 4" key="1">
    <citation type="submission" date="2023-06" db="EMBL/GenBank/DDBJ databases">
        <title>Black Yeasts Isolated from many extreme environments.</title>
        <authorList>
            <person name="Coleine C."/>
            <person name="Stajich J.E."/>
            <person name="Selbmann L."/>
        </authorList>
    </citation>
    <scope>NUCLEOTIDE SEQUENCE [LARGE SCALE GENOMIC DNA]</scope>
    <source>
        <strain evidence="3 4">CCFEE 5887</strain>
    </source>
</reference>
<dbReference type="Gene3D" id="3.40.50.1240">
    <property type="entry name" value="Phosphoglycerate mutase-like"/>
    <property type="match status" value="1"/>
</dbReference>
<feature type="compositionally biased region" description="Low complexity" evidence="2">
    <location>
        <begin position="89"/>
        <end position="112"/>
    </location>
</feature>
<dbReference type="GO" id="GO:0050278">
    <property type="term" value="F:sedoheptulose-bisphosphatase activity"/>
    <property type="evidence" value="ECO:0007669"/>
    <property type="project" value="UniProtKB-EC"/>
</dbReference>
<dbReference type="EC" id="3.1.3.37" evidence="3"/>
<dbReference type="Proteomes" id="UP001345827">
    <property type="component" value="Unassembled WGS sequence"/>
</dbReference>
<feature type="compositionally biased region" description="Low complexity" evidence="2">
    <location>
        <begin position="126"/>
        <end position="136"/>
    </location>
</feature>
<dbReference type="CDD" id="cd07067">
    <property type="entry name" value="HP_PGM_like"/>
    <property type="match status" value="1"/>
</dbReference>
<sequence>MTTPRCFIVRHGETEWSLSGKHTGTSDIPLTKNGEKRVRATGKALVGDDRLIVPRQLVHIYVSPRHRAQRTVELLDLGCHDPYPWQQKASSSSSSTDDGPSTATSTSTSTSALQRPALQRNNSQSTNTITTTTTTKNKTDARVTIDPRIAEWDYGEYEGITSAEIRKRRTESGLGSWDIWRDGCPGGESPEDIIERVDSLIADIRENYHAPVIGKPKPKNSSEKKNAPSGDVMVVGHGHILRAFAIRWIGRPLTETSLIMEAGGVGTLSYEHHNIEEPAILLGGGFVVGEDKVEIERAEKEEKEEK</sequence>
<evidence type="ECO:0000313" key="4">
    <source>
        <dbReference type="Proteomes" id="UP001345827"/>
    </source>
</evidence>
<dbReference type="InterPro" id="IPR013078">
    <property type="entry name" value="His_Pase_superF_clade-1"/>
</dbReference>
<dbReference type="InterPro" id="IPR050275">
    <property type="entry name" value="PGM_Phosphatase"/>
</dbReference>
<dbReference type="PANTHER" id="PTHR48100">
    <property type="entry name" value="BROAD-SPECIFICITY PHOSPHATASE YOR283W-RELATED"/>
    <property type="match status" value="1"/>
</dbReference>
<evidence type="ECO:0000256" key="1">
    <source>
        <dbReference type="PIRSR" id="PIRSR613078-2"/>
    </source>
</evidence>
<comment type="caution">
    <text evidence="3">The sequence shown here is derived from an EMBL/GenBank/DDBJ whole genome shotgun (WGS) entry which is preliminary data.</text>
</comment>
<dbReference type="GO" id="GO:0046390">
    <property type="term" value="P:ribose phosphate biosynthetic process"/>
    <property type="evidence" value="ECO:0007669"/>
    <property type="project" value="TreeGrafter"/>
</dbReference>
<dbReference type="Pfam" id="PF00300">
    <property type="entry name" value="His_Phos_1"/>
    <property type="match status" value="2"/>
</dbReference>
<proteinExistence type="predicted"/>
<dbReference type="EMBL" id="JAXLQG010000001">
    <property type="protein sequence ID" value="KAK5545081.1"/>
    <property type="molecule type" value="Genomic_DNA"/>
</dbReference>
<organism evidence="3 4">
    <name type="scientific">Vermiconidia calcicola</name>
    <dbReference type="NCBI Taxonomy" id="1690605"/>
    <lineage>
        <taxon>Eukaryota</taxon>
        <taxon>Fungi</taxon>
        <taxon>Dikarya</taxon>
        <taxon>Ascomycota</taxon>
        <taxon>Pezizomycotina</taxon>
        <taxon>Dothideomycetes</taxon>
        <taxon>Dothideomycetidae</taxon>
        <taxon>Mycosphaerellales</taxon>
        <taxon>Extremaceae</taxon>
        <taxon>Vermiconidia</taxon>
    </lineage>
</organism>
<feature type="binding site" evidence="1">
    <location>
        <position position="67"/>
    </location>
    <ligand>
        <name>substrate</name>
    </ligand>
</feature>
<dbReference type="AlphaFoldDB" id="A0AAV9QLI1"/>
<name>A0AAV9QLI1_9PEZI</name>
<feature type="binding site" evidence="1">
    <location>
        <begin position="23"/>
        <end position="24"/>
    </location>
    <ligand>
        <name>substrate</name>
    </ligand>
</feature>
<feature type="region of interest" description="Disordered" evidence="2">
    <location>
        <begin position="86"/>
        <end position="140"/>
    </location>
</feature>
<evidence type="ECO:0000256" key="2">
    <source>
        <dbReference type="SAM" id="MobiDB-lite"/>
    </source>
</evidence>
<keyword evidence="4" id="KW-1185">Reference proteome</keyword>
<dbReference type="InterPro" id="IPR029033">
    <property type="entry name" value="His_PPase_superfam"/>
</dbReference>
<dbReference type="SMART" id="SM00855">
    <property type="entry name" value="PGAM"/>
    <property type="match status" value="1"/>
</dbReference>
<accession>A0AAV9QLI1</accession>
<gene>
    <name evidence="3" type="primary">SHB17</name>
    <name evidence="3" type="ORF">LTR25_000088</name>
</gene>
<evidence type="ECO:0000313" key="3">
    <source>
        <dbReference type="EMBL" id="KAK5545081.1"/>
    </source>
</evidence>
<protein>
    <submittedName>
        <fullName evidence="3">Sedoheptulose 1,7-bisphosphatase</fullName>
        <ecNumber evidence="3">3.1.3.37</ecNumber>
    </submittedName>
</protein>
<keyword evidence="3" id="KW-0378">Hydrolase</keyword>
<dbReference type="PANTHER" id="PTHR48100:SF15">
    <property type="entry name" value="SEDOHEPTULOSE 1,7-BISPHOSPHATASE"/>
    <property type="match status" value="1"/>
</dbReference>